<evidence type="ECO:0000259" key="2">
    <source>
        <dbReference type="Pfam" id="PF07995"/>
    </source>
</evidence>
<dbReference type="InterPro" id="IPR011042">
    <property type="entry name" value="6-blade_b-propeller_TolB-like"/>
</dbReference>
<feature type="region of interest" description="Disordered" evidence="1">
    <location>
        <begin position="28"/>
        <end position="57"/>
    </location>
</feature>
<protein>
    <submittedName>
        <fullName evidence="3">PQQ-dependent sugar dehydrogenase</fullName>
    </submittedName>
</protein>
<accession>A0A895XNI3</accession>
<reference evidence="3" key="1">
    <citation type="submission" date="2021-02" db="EMBL/GenBank/DDBJ databases">
        <title>Natronoglycomyces albus gen. nov., sp. nov, a haloalkaliphilic actinobacterium from a soda solonchak soil.</title>
        <authorList>
            <person name="Sorokin D.Y."/>
            <person name="Khijniak T.V."/>
            <person name="Zakharycheva A.P."/>
            <person name="Boueva O.V."/>
            <person name="Ariskina E.V."/>
            <person name="Hahnke R.L."/>
            <person name="Bunk B."/>
            <person name="Sproer C."/>
            <person name="Schumann P."/>
            <person name="Evtushenko L.I."/>
            <person name="Kublanov I.V."/>
        </authorList>
    </citation>
    <scope>NUCLEOTIDE SEQUENCE</scope>
    <source>
        <strain evidence="3">DSM 106290</strain>
    </source>
</reference>
<dbReference type="AlphaFoldDB" id="A0A895XNI3"/>
<sequence>MGRNGLIGLVAALVLVIAGVGAFIVLRDDNDEPPSDEATNNDSNDSADDSEPSDHDPVIETVAEGFDQPWGLEFLPEGDQLLVTELVGTLAIVDIDSGDVRRIDGVPDVSAEGQGGLLDVAIDPDFPDSSWVYLTYSAATDDGNTSTHLARGQLDLDQATLRDVEELYVAEPATQAPVHYGSKIVFGVDGNLYMTIGDRGDKNFADHVSQDPSNTLGTTVRLRPDGSIPEDNPFIDDGDIADEIYTYGHRNVQGMTVHPLTGVMWQSEHGEEDGDEINIVEGGHNYGWPIAHSGCEYGTDTPIGDHPLDRDEFPNPAFFWECGSGGFPPGGLTFYEGDQFPAWEGNLLVGGLASEQVARFIEEDGELIETEPLLADEGWRIRDIVVSPHDGAIYVAIDDDDVPLIRLVDGTED</sequence>
<dbReference type="KEGG" id="nav:JQS30_07275"/>
<gene>
    <name evidence="3" type="ORF">JQS30_07275</name>
</gene>
<dbReference type="Pfam" id="PF07995">
    <property type="entry name" value="GSDH"/>
    <property type="match status" value="1"/>
</dbReference>
<organism evidence="3 4">
    <name type="scientific">Natronoglycomyces albus</name>
    <dbReference type="NCBI Taxonomy" id="2811108"/>
    <lineage>
        <taxon>Bacteria</taxon>
        <taxon>Bacillati</taxon>
        <taxon>Actinomycetota</taxon>
        <taxon>Actinomycetes</taxon>
        <taxon>Glycomycetales</taxon>
        <taxon>Glycomycetaceae</taxon>
        <taxon>Natronoglycomyces</taxon>
    </lineage>
</organism>
<name>A0A895XNI3_9ACTN</name>
<dbReference type="SUPFAM" id="SSF50952">
    <property type="entry name" value="Soluble quinoprotein glucose dehydrogenase"/>
    <property type="match status" value="1"/>
</dbReference>
<dbReference type="RefSeq" id="WP_213172698.1">
    <property type="nucleotide sequence ID" value="NZ_CP070496.1"/>
</dbReference>
<evidence type="ECO:0000313" key="3">
    <source>
        <dbReference type="EMBL" id="QSB06687.1"/>
    </source>
</evidence>
<dbReference type="Gene3D" id="2.120.10.30">
    <property type="entry name" value="TolB, C-terminal domain"/>
    <property type="match status" value="1"/>
</dbReference>
<evidence type="ECO:0000256" key="1">
    <source>
        <dbReference type="SAM" id="MobiDB-lite"/>
    </source>
</evidence>
<proteinExistence type="predicted"/>
<dbReference type="InterPro" id="IPR011041">
    <property type="entry name" value="Quinoprot_gluc/sorb_DH_b-prop"/>
</dbReference>
<dbReference type="Proteomes" id="UP000662939">
    <property type="component" value="Chromosome"/>
</dbReference>
<feature type="domain" description="Glucose/Sorbosone dehydrogenase" evidence="2">
    <location>
        <begin position="66"/>
        <end position="406"/>
    </location>
</feature>
<dbReference type="PANTHER" id="PTHR19328:SF75">
    <property type="entry name" value="ALDOSE SUGAR DEHYDROGENASE YLII"/>
    <property type="match status" value="1"/>
</dbReference>
<dbReference type="InterPro" id="IPR012938">
    <property type="entry name" value="Glc/Sorbosone_DH"/>
</dbReference>
<dbReference type="PANTHER" id="PTHR19328">
    <property type="entry name" value="HEDGEHOG-INTERACTING PROTEIN"/>
    <property type="match status" value="1"/>
</dbReference>
<keyword evidence="4" id="KW-1185">Reference proteome</keyword>
<evidence type="ECO:0000313" key="4">
    <source>
        <dbReference type="Proteomes" id="UP000662939"/>
    </source>
</evidence>
<dbReference type="EMBL" id="CP070496">
    <property type="protein sequence ID" value="QSB06687.1"/>
    <property type="molecule type" value="Genomic_DNA"/>
</dbReference>